<sequence>MQSAFAFGLAKNGVNGLPGVRRAATASQIGGRLSSPSSPVSAGSGAAGGWDIDDAFDEAVIGSPGSLVSTMSALPRVASSPIAFADLGSDQSALAAKAVVARAGSVIRKASPSHEAADELHLSKRGTSVDKTNPFIGYFQTGTEENEELAATAGVKMATSPLPPPAPVRRVPMRTQSSATLSSMASFYPSSLFTHQKRMTEWLGSQGSHLPAFFKQRDAKESTQQQDEQKKRAAFIESLKLETPALSVQVTTDDSQEEQVPKRPFFKRTVSMPAAMSAKAAAAALPPIVTSPEMETSSTSITLIPDDACASNSRFEQDFEVVGSLGEGGQGSVFKVRSKVDGCYYAIKKVVLPRATELDAKRAESQALREVRLMASMAPHPNVVRYHTAWTEVDECIPHKSSSTESVRGSDVPSLESGCGPQDLQRQQLELLDEEAELRMNSIEAADQSFSLEFSADSLEFDEYSTPGFTFEDEGEDGDSLGLCVDDETAFGQPGELKNEVNVVPAAVPAEPVAMKSQVILYIQMELCGTAVNSVPSTPTSSGSHQPIHHILDQLKTPQQERQQFGEETHSNLGAWLRSSLEKRSAWSNTSDTHQEGLNLFLEAVQGVAHMHSYGVIHRDLKPDNIFIHGDLAKIGDFGLSKSVFADSTSDGAISPRERLLELGLSDGDHTTALGTFTYASPEQLGYRFSSSNLLKNAATRLKSAKYSIKSDIFALGVILLELCCPFSTMMERSQVLTGVRHGVVPQKARQHFPMEMDLVLRMTSIDPGERPTSEEVCEQLRKIMAASCTRVTPASALEELRELQAKLVAAVRQVRDRSQATLQLEALVSELNDKVQNVGIALA</sequence>
<dbReference type="GO" id="GO:0017148">
    <property type="term" value="P:negative regulation of translation"/>
    <property type="evidence" value="ECO:0007669"/>
    <property type="project" value="UniProtKB-KW"/>
</dbReference>
<reference evidence="13 14" key="1">
    <citation type="submission" date="2024-09" db="EMBL/GenBank/DDBJ databases">
        <title>Genome sequencing and assembly of Phytophthora oleae, isolate VK10A, causative agent of rot of olive drupes.</title>
        <authorList>
            <person name="Conti Taguali S."/>
            <person name="Riolo M."/>
            <person name="La Spada F."/>
            <person name="Cacciola S.O."/>
            <person name="Dionisio G."/>
        </authorList>
    </citation>
    <scope>NUCLEOTIDE SEQUENCE [LARGE SCALE GENOMIC DNA]</scope>
    <source>
        <strain evidence="13 14">VK10A</strain>
    </source>
</reference>
<feature type="domain" description="Protein kinase" evidence="12">
    <location>
        <begin position="319"/>
        <end position="785"/>
    </location>
</feature>
<dbReference type="EC" id="2.7.11.1" evidence="1"/>
<dbReference type="Gene3D" id="3.30.200.20">
    <property type="entry name" value="Phosphorylase Kinase, domain 1"/>
    <property type="match status" value="1"/>
</dbReference>
<dbReference type="Proteomes" id="UP001632037">
    <property type="component" value="Unassembled WGS sequence"/>
</dbReference>
<keyword evidence="7" id="KW-0652">Protein synthesis inhibitor</keyword>
<comment type="catalytic activity">
    <reaction evidence="10">
        <text>L-seryl-[protein] + ATP = O-phospho-L-seryl-[protein] + ADP + H(+)</text>
        <dbReference type="Rhea" id="RHEA:17989"/>
        <dbReference type="Rhea" id="RHEA-COMP:9863"/>
        <dbReference type="Rhea" id="RHEA-COMP:11604"/>
        <dbReference type="ChEBI" id="CHEBI:15378"/>
        <dbReference type="ChEBI" id="CHEBI:29999"/>
        <dbReference type="ChEBI" id="CHEBI:30616"/>
        <dbReference type="ChEBI" id="CHEBI:83421"/>
        <dbReference type="ChEBI" id="CHEBI:456216"/>
        <dbReference type="EC" id="2.7.11.1"/>
    </reaction>
    <physiologicalReaction direction="left-to-right" evidence="10">
        <dbReference type="Rhea" id="RHEA:17990"/>
    </physiologicalReaction>
</comment>
<keyword evidence="2" id="KW-0723">Serine/threonine-protein kinase</keyword>
<keyword evidence="14" id="KW-1185">Reference proteome</keyword>
<dbReference type="Pfam" id="PF00069">
    <property type="entry name" value="Pkinase"/>
    <property type="match status" value="2"/>
</dbReference>
<keyword evidence="3" id="KW-0808">Transferase</keyword>
<dbReference type="PANTHER" id="PTHR11042">
    <property type="entry name" value="EUKARYOTIC TRANSLATION INITIATION FACTOR 2-ALPHA KINASE EIF2-ALPHA KINASE -RELATED"/>
    <property type="match status" value="1"/>
</dbReference>
<dbReference type="InterPro" id="IPR008271">
    <property type="entry name" value="Ser/Thr_kinase_AS"/>
</dbReference>
<feature type="region of interest" description="Disordered" evidence="11">
    <location>
        <begin position="401"/>
        <end position="421"/>
    </location>
</feature>
<evidence type="ECO:0000256" key="2">
    <source>
        <dbReference type="ARBA" id="ARBA00022527"/>
    </source>
</evidence>
<dbReference type="GO" id="GO:0006950">
    <property type="term" value="P:response to stress"/>
    <property type="evidence" value="ECO:0007669"/>
    <property type="project" value="UniProtKB-ARBA"/>
</dbReference>
<comment type="catalytic activity">
    <reaction evidence="9">
        <text>L-threonyl-[protein] + ATP = O-phospho-L-threonyl-[protein] + ADP + H(+)</text>
        <dbReference type="Rhea" id="RHEA:46608"/>
        <dbReference type="Rhea" id="RHEA-COMP:11060"/>
        <dbReference type="Rhea" id="RHEA-COMP:11605"/>
        <dbReference type="ChEBI" id="CHEBI:15378"/>
        <dbReference type="ChEBI" id="CHEBI:30013"/>
        <dbReference type="ChEBI" id="CHEBI:30616"/>
        <dbReference type="ChEBI" id="CHEBI:61977"/>
        <dbReference type="ChEBI" id="CHEBI:456216"/>
        <dbReference type="EC" id="2.7.11.1"/>
    </reaction>
    <physiologicalReaction direction="left-to-right" evidence="9">
        <dbReference type="Rhea" id="RHEA:46609"/>
    </physiologicalReaction>
</comment>
<dbReference type="FunFam" id="1.10.510.10:FF:000925">
    <property type="entry name" value="PEK protein kinase"/>
    <property type="match status" value="1"/>
</dbReference>
<dbReference type="InterPro" id="IPR050339">
    <property type="entry name" value="CC_SR_Kinase"/>
</dbReference>
<evidence type="ECO:0000313" key="14">
    <source>
        <dbReference type="Proteomes" id="UP001632037"/>
    </source>
</evidence>
<dbReference type="EMBL" id="JBIMZQ010000032">
    <property type="protein sequence ID" value="KAL3662401.1"/>
    <property type="molecule type" value="Genomic_DNA"/>
</dbReference>
<gene>
    <name evidence="13" type="ORF">V7S43_012728</name>
</gene>
<evidence type="ECO:0000256" key="3">
    <source>
        <dbReference type="ARBA" id="ARBA00022679"/>
    </source>
</evidence>
<keyword evidence="6" id="KW-0067">ATP-binding</keyword>
<organism evidence="13 14">
    <name type="scientific">Phytophthora oleae</name>
    <dbReference type="NCBI Taxonomy" id="2107226"/>
    <lineage>
        <taxon>Eukaryota</taxon>
        <taxon>Sar</taxon>
        <taxon>Stramenopiles</taxon>
        <taxon>Oomycota</taxon>
        <taxon>Peronosporomycetes</taxon>
        <taxon>Peronosporales</taxon>
        <taxon>Peronosporaceae</taxon>
        <taxon>Phytophthora</taxon>
    </lineage>
</organism>
<evidence type="ECO:0000256" key="10">
    <source>
        <dbReference type="ARBA" id="ARBA00048977"/>
    </source>
</evidence>
<evidence type="ECO:0000259" key="12">
    <source>
        <dbReference type="PROSITE" id="PS50011"/>
    </source>
</evidence>
<dbReference type="PROSITE" id="PS50011">
    <property type="entry name" value="PROTEIN_KINASE_DOM"/>
    <property type="match status" value="1"/>
</dbReference>
<dbReference type="InterPro" id="IPR011009">
    <property type="entry name" value="Kinase-like_dom_sf"/>
</dbReference>
<evidence type="ECO:0000256" key="5">
    <source>
        <dbReference type="ARBA" id="ARBA00022777"/>
    </source>
</evidence>
<dbReference type="PROSITE" id="PS00108">
    <property type="entry name" value="PROTEIN_KINASE_ST"/>
    <property type="match status" value="1"/>
</dbReference>
<comment type="caution">
    <text evidence="13">The sequence shown here is derived from an EMBL/GenBank/DDBJ whole genome shotgun (WGS) entry which is preliminary data.</text>
</comment>
<dbReference type="Gene3D" id="1.10.510.10">
    <property type="entry name" value="Transferase(Phosphotransferase) domain 1"/>
    <property type="match status" value="1"/>
</dbReference>
<name>A0ABD3F7S4_9STRA</name>
<comment type="similarity">
    <text evidence="8">Belongs to the protein kinase superfamily. Ser/Thr protein kinase family. GCN2 subfamily.</text>
</comment>
<evidence type="ECO:0000256" key="9">
    <source>
        <dbReference type="ARBA" id="ARBA00048659"/>
    </source>
</evidence>
<dbReference type="SMART" id="SM00220">
    <property type="entry name" value="S_TKc"/>
    <property type="match status" value="1"/>
</dbReference>
<keyword evidence="5" id="KW-0418">Kinase</keyword>
<dbReference type="GO" id="GO:0004674">
    <property type="term" value="F:protein serine/threonine kinase activity"/>
    <property type="evidence" value="ECO:0007669"/>
    <property type="project" value="UniProtKB-KW"/>
</dbReference>
<evidence type="ECO:0000256" key="6">
    <source>
        <dbReference type="ARBA" id="ARBA00022840"/>
    </source>
</evidence>
<evidence type="ECO:0000256" key="4">
    <source>
        <dbReference type="ARBA" id="ARBA00022741"/>
    </source>
</evidence>
<evidence type="ECO:0000256" key="11">
    <source>
        <dbReference type="SAM" id="MobiDB-lite"/>
    </source>
</evidence>
<evidence type="ECO:0000256" key="1">
    <source>
        <dbReference type="ARBA" id="ARBA00012513"/>
    </source>
</evidence>
<dbReference type="AlphaFoldDB" id="A0ABD3F7S4"/>
<protein>
    <recommendedName>
        <fullName evidence="1">non-specific serine/threonine protein kinase</fullName>
        <ecNumber evidence="1">2.7.11.1</ecNumber>
    </recommendedName>
</protein>
<dbReference type="SUPFAM" id="SSF56112">
    <property type="entry name" value="Protein kinase-like (PK-like)"/>
    <property type="match status" value="1"/>
</dbReference>
<dbReference type="GO" id="GO:0005524">
    <property type="term" value="F:ATP binding"/>
    <property type="evidence" value="ECO:0007669"/>
    <property type="project" value="UniProtKB-KW"/>
</dbReference>
<dbReference type="InterPro" id="IPR000719">
    <property type="entry name" value="Prot_kinase_dom"/>
</dbReference>
<keyword evidence="4" id="KW-0547">Nucleotide-binding</keyword>
<proteinExistence type="inferred from homology"/>
<accession>A0ABD3F7S4</accession>
<evidence type="ECO:0000256" key="7">
    <source>
        <dbReference type="ARBA" id="ARBA00023193"/>
    </source>
</evidence>
<evidence type="ECO:0000256" key="8">
    <source>
        <dbReference type="ARBA" id="ARBA00037982"/>
    </source>
</evidence>
<dbReference type="PANTHER" id="PTHR11042:SF160">
    <property type="entry name" value="EUKARYOTIC TRANSLATION INITIATION FACTOR 2-ALPHA KINASE 1"/>
    <property type="match status" value="1"/>
</dbReference>
<evidence type="ECO:0000313" key="13">
    <source>
        <dbReference type="EMBL" id="KAL3662401.1"/>
    </source>
</evidence>